<proteinExistence type="predicted"/>
<gene>
    <name evidence="1" type="ORF">LY90DRAFT_505069</name>
</gene>
<keyword evidence="2" id="KW-1185">Reference proteome</keyword>
<evidence type="ECO:0000313" key="1">
    <source>
        <dbReference type="EMBL" id="ORY64523.1"/>
    </source>
</evidence>
<protein>
    <submittedName>
        <fullName evidence="1">Uncharacterized protein</fullName>
    </submittedName>
</protein>
<comment type="caution">
    <text evidence="1">The sequence shown here is derived from an EMBL/GenBank/DDBJ whole genome shotgun (WGS) entry which is preliminary data.</text>
</comment>
<dbReference type="Proteomes" id="UP000193920">
    <property type="component" value="Unassembled WGS sequence"/>
</dbReference>
<accession>A0A1Y2DZ38</accession>
<name>A0A1Y2DZ38_9FUNG</name>
<organism evidence="1 2">
    <name type="scientific">Neocallimastix californiae</name>
    <dbReference type="NCBI Taxonomy" id="1754190"/>
    <lineage>
        <taxon>Eukaryota</taxon>
        <taxon>Fungi</taxon>
        <taxon>Fungi incertae sedis</taxon>
        <taxon>Chytridiomycota</taxon>
        <taxon>Chytridiomycota incertae sedis</taxon>
        <taxon>Neocallimastigomycetes</taxon>
        <taxon>Neocallimastigales</taxon>
        <taxon>Neocallimastigaceae</taxon>
        <taxon>Neocallimastix</taxon>
    </lineage>
</organism>
<reference evidence="1 2" key="1">
    <citation type="submission" date="2016-08" db="EMBL/GenBank/DDBJ databases">
        <title>A Parts List for Fungal Cellulosomes Revealed by Comparative Genomics.</title>
        <authorList>
            <consortium name="DOE Joint Genome Institute"/>
            <person name="Haitjema C.H."/>
            <person name="Gilmore S.P."/>
            <person name="Henske J.K."/>
            <person name="Solomon K.V."/>
            <person name="De Groot R."/>
            <person name="Kuo A."/>
            <person name="Mondo S.J."/>
            <person name="Salamov A.A."/>
            <person name="Labutti K."/>
            <person name="Zhao Z."/>
            <person name="Chiniquy J."/>
            <person name="Barry K."/>
            <person name="Brewer H.M."/>
            <person name="Purvine S.O."/>
            <person name="Wright A.T."/>
            <person name="Boxma B."/>
            <person name="Van Alen T."/>
            <person name="Hackstein J.H."/>
            <person name="Baker S.E."/>
            <person name="Grigoriev I.V."/>
            <person name="O'Malley M.A."/>
        </authorList>
    </citation>
    <scope>NUCLEOTIDE SEQUENCE [LARGE SCALE GENOMIC DNA]</scope>
    <source>
        <strain evidence="1 2">G1</strain>
    </source>
</reference>
<sequence length="124" mass="14858">MEDEELINIMNNPVDMKKKKKKNNSSSKGFSLFKKKDTDEYIDNYITNYQVDKFRNDYEYIIKNVHYSYTNRNNIDGILGKVGKSYDMNIKSKGKLQNAKYIRLNRCDPEINANDYYNYKFYVL</sequence>
<dbReference type="AlphaFoldDB" id="A0A1Y2DZ38"/>
<evidence type="ECO:0000313" key="2">
    <source>
        <dbReference type="Proteomes" id="UP000193920"/>
    </source>
</evidence>
<dbReference type="EMBL" id="MCOG01000054">
    <property type="protein sequence ID" value="ORY64523.1"/>
    <property type="molecule type" value="Genomic_DNA"/>
</dbReference>